<sequence>MNRQTPETIKTTKSNSSNNTFFYFTVEKIDFSNPRRMLYFKAQLAHRIAKK</sequence>
<dbReference type="OrthoDB" id="10327765at2759"/>
<accession>A0A8S1W1V5</accession>
<name>A0A8S1W1V5_9CILI</name>
<protein>
    <submittedName>
        <fullName evidence="1">Uncharacterized protein</fullName>
    </submittedName>
</protein>
<evidence type="ECO:0000313" key="1">
    <source>
        <dbReference type="EMBL" id="CAD8183380.1"/>
    </source>
</evidence>
<dbReference type="AlphaFoldDB" id="A0A8S1W1V5"/>
<evidence type="ECO:0000313" key="2">
    <source>
        <dbReference type="Proteomes" id="UP000689195"/>
    </source>
</evidence>
<gene>
    <name evidence="1" type="ORF">PPENT_87.1.T0800226</name>
</gene>
<dbReference type="Proteomes" id="UP000689195">
    <property type="component" value="Unassembled WGS sequence"/>
</dbReference>
<proteinExistence type="predicted"/>
<keyword evidence="2" id="KW-1185">Reference proteome</keyword>
<comment type="caution">
    <text evidence="1">The sequence shown here is derived from an EMBL/GenBank/DDBJ whole genome shotgun (WGS) entry which is preliminary data.</text>
</comment>
<reference evidence="1" key="1">
    <citation type="submission" date="2021-01" db="EMBL/GenBank/DDBJ databases">
        <authorList>
            <consortium name="Genoscope - CEA"/>
            <person name="William W."/>
        </authorList>
    </citation>
    <scope>NUCLEOTIDE SEQUENCE</scope>
</reference>
<dbReference type="EMBL" id="CAJJDO010000080">
    <property type="protein sequence ID" value="CAD8183380.1"/>
    <property type="molecule type" value="Genomic_DNA"/>
</dbReference>
<organism evidence="1 2">
    <name type="scientific">Paramecium pentaurelia</name>
    <dbReference type="NCBI Taxonomy" id="43138"/>
    <lineage>
        <taxon>Eukaryota</taxon>
        <taxon>Sar</taxon>
        <taxon>Alveolata</taxon>
        <taxon>Ciliophora</taxon>
        <taxon>Intramacronucleata</taxon>
        <taxon>Oligohymenophorea</taxon>
        <taxon>Peniculida</taxon>
        <taxon>Parameciidae</taxon>
        <taxon>Paramecium</taxon>
    </lineage>
</organism>